<dbReference type="GO" id="GO:0009035">
    <property type="term" value="F:type I site-specific deoxyribonuclease activity"/>
    <property type="evidence" value="ECO:0007669"/>
    <property type="project" value="UniProtKB-EC"/>
</dbReference>
<dbReference type="InterPro" id="IPR007409">
    <property type="entry name" value="Restrct_endonuc_type1_HsdR_N"/>
</dbReference>
<dbReference type="GO" id="GO:0003677">
    <property type="term" value="F:DNA binding"/>
    <property type="evidence" value="ECO:0007669"/>
    <property type="project" value="UniProtKB-KW"/>
</dbReference>
<accession>A0A927CWZ8</accession>
<evidence type="ECO:0000256" key="1">
    <source>
        <dbReference type="SAM" id="MobiDB-lite"/>
    </source>
</evidence>
<comment type="caution">
    <text evidence="3">The sequence shown here is derived from an EMBL/GenBank/DDBJ whole genome shotgun (WGS) entry which is preliminary data.</text>
</comment>
<dbReference type="Gene3D" id="3.90.1570.30">
    <property type="match status" value="1"/>
</dbReference>
<keyword evidence="4" id="KW-1185">Reference proteome</keyword>
<dbReference type="RefSeq" id="WP_190997048.1">
    <property type="nucleotide sequence ID" value="NZ_JACXSI010000007.1"/>
</dbReference>
<dbReference type="Pfam" id="PF04313">
    <property type="entry name" value="HSDR_N"/>
    <property type="match status" value="1"/>
</dbReference>
<dbReference type="EMBL" id="JACXSI010000007">
    <property type="protein sequence ID" value="MBD3107500.1"/>
    <property type="molecule type" value="Genomic_DNA"/>
</dbReference>
<sequence>METFQSNMRSLAKRVETLKDGISTEEATKMSLIVPFFQYLGYDVFNPQEFMPEYTADVGIKKGEKVDYAILENNAPIILIEAKAVNEKLDNHDSQLFRYFGVSKAKFAILTNGVEYRFYTDLDEQNIMDSKPFFTFQFTNLKDNQITELAKFQKTNFDVTSIMDTASELKYTNEIRNLLYKEFEEPSDAFITFILSNIYEGKKTQAVITKFKDTVQKSLNLFINEKVSDKLQAAMKTTSAAPEGKPAVPDEKELPEQEEPAEEKPQVITTEEEIEGYVTVKLMIKDVISPDRIFYRDNLSYFNILIDDNIRKWVCRLWLDGSKKSIQFNDETKTMVPIETVADVLNYKDELVQVVNKFV</sequence>
<name>A0A927CWZ8_9BACI</name>
<evidence type="ECO:0000313" key="4">
    <source>
        <dbReference type="Proteomes" id="UP000602076"/>
    </source>
</evidence>
<feature type="domain" description="Restriction endonuclease type I HsdR N-terminal" evidence="2">
    <location>
        <begin position="63"/>
        <end position="126"/>
    </location>
</feature>
<evidence type="ECO:0000313" key="3">
    <source>
        <dbReference type="EMBL" id="MBD3107500.1"/>
    </source>
</evidence>
<organism evidence="3 4">
    <name type="scientific">Peribacillus faecalis</name>
    <dbReference type="NCBI Taxonomy" id="2772559"/>
    <lineage>
        <taxon>Bacteria</taxon>
        <taxon>Bacillati</taxon>
        <taxon>Bacillota</taxon>
        <taxon>Bacilli</taxon>
        <taxon>Bacillales</taxon>
        <taxon>Bacillaceae</taxon>
        <taxon>Peribacillus</taxon>
    </lineage>
</organism>
<dbReference type="AlphaFoldDB" id="A0A927CWZ8"/>
<proteinExistence type="predicted"/>
<dbReference type="PIRSF" id="PIRSF035009">
    <property type="entry name" value="UCP035009_HSDR_N"/>
    <property type="match status" value="1"/>
</dbReference>
<dbReference type="InterPro" id="IPR017035">
    <property type="entry name" value="UCP035009_HsdR_All3000-type"/>
</dbReference>
<feature type="region of interest" description="Disordered" evidence="1">
    <location>
        <begin position="234"/>
        <end position="266"/>
    </location>
</feature>
<evidence type="ECO:0000259" key="2">
    <source>
        <dbReference type="Pfam" id="PF04313"/>
    </source>
</evidence>
<protein>
    <submittedName>
        <fullName evidence="3">Type I restriction enzyme HsdR N-terminal domain-containing protein</fullName>
    </submittedName>
</protein>
<dbReference type="GO" id="GO:0005524">
    <property type="term" value="F:ATP binding"/>
    <property type="evidence" value="ECO:0007669"/>
    <property type="project" value="UniProtKB-KW"/>
</dbReference>
<dbReference type="Proteomes" id="UP000602076">
    <property type="component" value="Unassembled WGS sequence"/>
</dbReference>
<gene>
    <name evidence="3" type="ORF">IEO70_03905</name>
</gene>
<reference evidence="3" key="1">
    <citation type="submission" date="2020-09" db="EMBL/GenBank/DDBJ databases">
        <title>Bacillus faecalis sp. nov., a moderately halophilic bacterium isolated from cow faeces.</title>
        <authorList>
            <person name="Jiang L."/>
            <person name="Lee J."/>
        </authorList>
    </citation>
    <scope>NUCLEOTIDE SEQUENCE</scope>
    <source>
        <strain evidence="3">AGMB 02131</strain>
    </source>
</reference>
<dbReference type="GO" id="GO:0009307">
    <property type="term" value="P:DNA restriction-modification system"/>
    <property type="evidence" value="ECO:0007669"/>
    <property type="project" value="UniProtKB-KW"/>
</dbReference>